<dbReference type="InterPro" id="IPR003804">
    <property type="entry name" value="Lactate_perm"/>
</dbReference>
<organism evidence="9 10">
    <name type="scientific">Actimicrobium antarcticum</name>
    <dbReference type="NCBI Taxonomy" id="1051899"/>
    <lineage>
        <taxon>Bacteria</taxon>
        <taxon>Pseudomonadati</taxon>
        <taxon>Pseudomonadota</taxon>
        <taxon>Betaproteobacteria</taxon>
        <taxon>Burkholderiales</taxon>
        <taxon>Oxalobacteraceae</taxon>
        <taxon>Actimicrobium</taxon>
    </lineage>
</organism>
<evidence type="ECO:0000256" key="5">
    <source>
        <dbReference type="ARBA" id="ARBA00022692"/>
    </source>
</evidence>
<evidence type="ECO:0000256" key="2">
    <source>
        <dbReference type="ARBA" id="ARBA00010100"/>
    </source>
</evidence>
<accession>A0ABP7TPF7</accession>
<keyword evidence="7 8" id="KW-0472">Membrane</keyword>
<dbReference type="EMBL" id="BAAAZE010000011">
    <property type="protein sequence ID" value="GAA4028551.1"/>
    <property type="molecule type" value="Genomic_DNA"/>
</dbReference>
<keyword evidence="8" id="KW-0997">Cell inner membrane</keyword>
<dbReference type="PANTHER" id="PTHR30003:SF0">
    <property type="entry name" value="GLYCOLATE PERMEASE GLCA-RELATED"/>
    <property type="match status" value="1"/>
</dbReference>
<evidence type="ECO:0000256" key="3">
    <source>
        <dbReference type="ARBA" id="ARBA00022448"/>
    </source>
</evidence>
<feature type="transmembrane region" description="Helical" evidence="8">
    <location>
        <begin position="539"/>
        <end position="558"/>
    </location>
</feature>
<dbReference type="PANTHER" id="PTHR30003">
    <property type="entry name" value="L-LACTATE PERMEASE"/>
    <property type="match status" value="1"/>
</dbReference>
<evidence type="ECO:0000256" key="8">
    <source>
        <dbReference type="RuleBase" id="RU365092"/>
    </source>
</evidence>
<dbReference type="Pfam" id="PF02652">
    <property type="entry name" value="Lactate_perm"/>
    <property type="match status" value="1"/>
</dbReference>
<feature type="transmembrane region" description="Helical" evidence="8">
    <location>
        <begin position="6"/>
        <end position="24"/>
    </location>
</feature>
<evidence type="ECO:0000256" key="4">
    <source>
        <dbReference type="ARBA" id="ARBA00022475"/>
    </source>
</evidence>
<feature type="transmembrane region" description="Helical" evidence="8">
    <location>
        <begin position="61"/>
        <end position="82"/>
    </location>
</feature>
<name>A0ABP7TPF7_9BURK</name>
<feature type="transmembrane region" description="Helical" evidence="8">
    <location>
        <begin position="452"/>
        <end position="473"/>
    </location>
</feature>
<keyword evidence="5 8" id="KW-0812">Transmembrane</keyword>
<dbReference type="RefSeq" id="WP_344764074.1">
    <property type="nucleotide sequence ID" value="NZ_BAAAZE010000011.1"/>
</dbReference>
<comment type="similarity">
    <text evidence="2 8">Belongs to the lactate permease family.</text>
</comment>
<evidence type="ECO:0000313" key="10">
    <source>
        <dbReference type="Proteomes" id="UP001501353"/>
    </source>
</evidence>
<feature type="transmembrane region" description="Helical" evidence="8">
    <location>
        <begin position="316"/>
        <end position="336"/>
    </location>
</feature>
<keyword evidence="6 8" id="KW-1133">Transmembrane helix</keyword>
<evidence type="ECO:0000256" key="7">
    <source>
        <dbReference type="ARBA" id="ARBA00023136"/>
    </source>
</evidence>
<dbReference type="Proteomes" id="UP001501353">
    <property type="component" value="Unassembled WGS sequence"/>
</dbReference>
<keyword evidence="10" id="KW-1185">Reference proteome</keyword>
<comment type="subcellular location">
    <subcellularLocation>
        <location evidence="8">Cell inner membrane</location>
        <topology evidence="8">Multi-pass membrane protein</topology>
    </subcellularLocation>
    <subcellularLocation>
        <location evidence="1">Cell membrane</location>
        <topology evidence="1">Multi-pass membrane protein</topology>
    </subcellularLocation>
</comment>
<comment type="caution">
    <text evidence="9">The sequence shown here is derived from an EMBL/GenBank/DDBJ whole genome shotgun (WGS) entry which is preliminary data.</text>
</comment>
<evidence type="ECO:0000256" key="6">
    <source>
        <dbReference type="ARBA" id="ARBA00022989"/>
    </source>
</evidence>
<feature type="transmembrane region" description="Helical" evidence="8">
    <location>
        <begin position="264"/>
        <end position="284"/>
    </location>
</feature>
<sequence>MSTISLSLLAFVPLVLAAVLLVGFSWPAKRAMPLIFLVAALIALTAWGMSFNRVLASSLQGLILTGSILWIIFGAILLLNTLKHSGAITAIRGGFANISPDRRVQVIIVAWLFGCFIEGASGFGTPAAVAAPLLMALGFPALGAVMLGMMVQSTPVSFGAVGTPIVVGVSGGLDKIGITEQLIANGSDWNIFYRLITSEVAITHAIIGILMPLFMCVMLTRYFGRNKSWLEGMAIAPFAIFAGLAFVLPYAAAGIFLGPEFPSMIGALVGLIIVVPAAKAGFLIPKKTWDFAEPKDWPVSWMGSIEIKLDRLSNTVPMSIGLAWFPYVLLAGLLVLSRVNADVKAFFTTHLVLGWNNILGEVGISGDIQFLYLPGGIMVLVVLATFLLQRMKVGQMTAAISESSRTLLGAGFVLIFTIPMVRILINSGVNLANLPSMPRAMAELVASSVGSVYPFFAPSIGALGAFIAGSNTVSNLMMAQFQFDTAHLIGVSGAMLVASQAVGAAAGNMIAIHNVVAASATVGMLGREGQVIRMTIIPTIYYLVMTGLITVIAVYVIGISDPLMALAVVRP</sequence>
<feature type="transmembrane region" description="Helical" evidence="8">
    <location>
        <begin position="235"/>
        <end position="257"/>
    </location>
</feature>
<dbReference type="NCBIfam" id="TIGR00795">
    <property type="entry name" value="lctP"/>
    <property type="match status" value="1"/>
</dbReference>
<feature type="transmembrane region" description="Helical" evidence="8">
    <location>
        <begin position="408"/>
        <end position="432"/>
    </location>
</feature>
<feature type="transmembrane region" description="Helical" evidence="8">
    <location>
        <begin position="370"/>
        <end position="388"/>
    </location>
</feature>
<reference evidence="10" key="1">
    <citation type="journal article" date="2019" name="Int. J. Syst. Evol. Microbiol.">
        <title>The Global Catalogue of Microorganisms (GCM) 10K type strain sequencing project: providing services to taxonomists for standard genome sequencing and annotation.</title>
        <authorList>
            <consortium name="The Broad Institute Genomics Platform"/>
            <consortium name="The Broad Institute Genome Sequencing Center for Infectious Disease"/>
            <person name="Wu L."/>
            <person name="Ma J."/>
        </authorList>
    </citation>
    <scope>NUCLEOTIDE SEQUENCE [LARGE SCALE GENOMIC DNA]</scope>
    <source>
        <strain evidence="10">JCM 16673</strain>
    </source>
</reference>
<evidence type="ECO:0000313" key="9">
    <source>
        <dbReference type="EMBL" id="GAA4028551.1"/>
    </source>
</evidence>
<proteinExistence type="inferred from homology"/>
<evidence type="ECO:0000256" key="1">
    <source>
        <dbReference type="ARBA" id="ARBA00004651"/>
    </source>
</evidence>
<comment type="function">
    <text evidence="8">Uptake of L-lactate across the membrane. Can also transport D-lactate and glycolate.</text>
</comment>
<protein>
    <recommendedName>
        <fullName evidence="8">L-lactate permease</fullName>
    </recommendedName>
</protein>
<keyword evidence="3 8" id="KW-0813">Transport</keyword>
<feature type="transmembrane region" description="Helical" evidence="8">
    <location>
        <begin position="129"/>
        <end position="151"/>
    </location>
</feature>
<keyword evidence="4" id="KW-1003">Cell membrane</keyword>
<feature type="transmembrane region" description="Helical" evidence="8">
    <location>
        <begin position="200"/>
        <end position="223"/>
    </location>
</feature>
<feature type="transmembrane region" description="Helical" evidence="8">
    <location>
        <begin position="31"/>
        <end position="49"/>
    </location>
</feature>
<feature type="transmembrane region" description="Helical" evidence="8">
    <location>
        <begin position="103"/>
        <end position="123"/>
    </location>
</feature>
<gene>
    <name evidence="9" type="ORF">GCM10022212_28400</name>
</gene>